<dbReference type="Proteomes" id="UP000712080">
    <property type="component" value="Unassembled WGS sequence"/>
</dbReference>
<keyword evidence="1" id="KW-1133">Transmembrane helix</keyword>
<proteinExistence type="predicted"/>
<keyword evidence="4" id="KW-1185">Reference proteome</keyword>
<feature type="domain" description="DUF5683" evidence="2">
    <location>
        <begin position="19"/>
        <end position="163"/>
    </location>
</feature>
<dbReference type="EMBL" id="JAAMPU010000108">
    <property type="protein sequence ID" value="NMH29358.1"/>
    <property type="molecule type" value="Genomic_DNA"/>
</dbReference>
<protein>
    <recommendedName>
        <fullName evidence="2">DUF5683 domain-containing protein</fullName>
    </recommendedName>
</protein>
<dbReference type="InterPro" id="IPR043738">
    <property type="entry name" value="DUF5683"/>
</dbReference>
<reference evidence="3" key="1">
    <citation type="submission" date="2020-02" db="EMBL/GenBank/DDBJ databases">
        <title>Flavobacterium sp. genome.</title>
        <authorList>
            <person name="Jung H.S."/>
            <person name="Baek J.H."/>
            <person name="Jeon C.O."/>
        </authorList>
    </citation>
    <scope>NUCLEOTIDE SEQUENCE</scope>
    <source>
        <strain evidence="3">SE-s28</strain>
    </source>
</reference>
<evidence type="ECO:0000256" key="1">
    <source>
        <dbReference type="SAM" id="Phobius"/>
    </source>
</evidence>
<name>A0A972FPA7_9FLAO</name>
<sequence length="163" mass="18780">MPAEELVKADTTKSKVIDPLRPAKAAFYSAILPGMGQVYNKRYWKVPLVYGAIGTSLYFYLDSDKKYRIYRNELKARYSGYGDPDLAYLDDDRLINVQKLYRKNREYSALFIGLFYVLQIVEANIDAHLKQFNVSDDLSVAPDVYQTDIYSKPNVGLTLSYKF</sequence>
<feature type="transmembrane region" description="Helical" evidence="1">
    <location>
        <begin position="43"/>
        <end position="61"/>
    </location>
</feature>
<dbReference type="AlphaFoldDB" id="A0A972FPA7"/>
<organism evidence="3 4">
    <name type="scientific">Flavobacterium silvaticum</name>
    <dbReference type="NCBI Taxonomy" id="1852020"/>
    <lineage>
        <taxon>Bacteria</taxon>
        <taxon>Pseudomonadati</taxon>
        <taxon>Bacteroidota</taxon>
        <taxon>Flavobacteriia</taxon>
        <taxon>Flavobacteriales</taxon>
        <taxon>Flavobacteriaceae</taxon>
        <taxon>Flavobacterium</taxon>
    </lineage>
</organism>
<evidence type="ECO:0000259" key="2">
    <source>
        <dbReference type="Pfam" id="PF18935"/>
    </source>
</evidence>
<gene>
    <name evidence="3" type="ORF">G6047_15070</name>
</gene>
<keyword evidence="1" id="KW-0812">Transmembrane</keyword>
<evidence type="ECO:0000313" key="3">
    <source>
        <dbReference type="EMBL" id="NMH29358.1"/>
    </source>
</evidence>
<comment type="caution">
    <text evidence="3">The sequence shown here is derived from an EMBL/GenBank/DDBJ whole genome shotgun (WGS) entry which is preliminary data.</text>
</comment>
<accession>A0A972FPA7</accession>
<dbReference type="Pfam" id="PF18935">
    <property type="entry name" value="DUF5683"/>
    <property type="match status" value="1"/>
</dbReference>
<keyword evidence="1" id="KW-0472">Membrane</keyword>
<evidence type="ECO:0000313" key="4">
    <source>
        <dbReference type="Proteomes" id="UP000712080"/>
    </source>
</evidence>